<proteinExistence type="predicted"/>
<comment type="caution">
    <text evidence="2">The sequence shown here is derived from an EMBL/GenBank/DDBJ whole genome shotgun (WGS) entry which is preliminary data.</text>
</comment>
<dbReference type="CDD" id="cd04179">
    <property type="entry name" value="DPM_DPG-synthase_like"/>
    <property type="match status" value="1"/>
</dbReference>
<organism evidence="2 3">
    <name type="scientific">candidate division WOR_3 bacterium SM23_60</name>
    <dbReference type="NCBI Taxonomy" id="1703780"/>
    <lineage>
        <taxon>Bacteria</taxon>
        <taxon>Bacteria division WOR-3</taxon>
    </lineage>
</organism>
<sequence length="220" mass="24907">MKLSVIVPVYNEVDHIEQVLSTIQKVHISKEIIVVDDCSQDGTTHVLSKRSDIKTLFHQKNKGKGAAIRSGLAVTSGDYVIIQDADLEYAPEQYQSLLEPLETKQTRVVYGSRILGKGTFIPSSYYANRLLTLLTNVLFCSHLTDMETCYKVVDAALIKSLNLVSSRFEIEPEITCKLLKKKEKIIELPITYHGRKKGKKIGVKDGIQAIWNIVKWKFRQ</sequence>
<dbReference type="Pfam" id="PF00535">
    <property type="entry name" value="Glycos_transf_2"/>
    <property type="match status" value="1"/>
</dbReference>
<dbReference type="Gene3D" id="3.90.550.10">
    <property type="entry name" value="Spore Coat Polysaccharide Biosynthesis Protein SpsA, Chain A"/>
    <property type="match status" value="1"/>
</dbReference>
<accession>A0A0S8G403</accession>
<evidence type="ECO:0000259" key="1">
    <source>
        <dbReference type="Pfam" id="PF00535"/>
    </source>
</evidence>
<dbReference type="InterPro" id="IPR029044">
    <property type="entry name" value="Nucleotide-diphossugar_trans"/>
</dbReference>
<protein>
    <recommendedName>
        <fullName evidence="1">Glycosyltransferase 2-like domain-containing protein</fullName>
    </recommendedName>
</protein>
<dbReference type="Proteomes" id="UP000051096">
    <property type="component" value="Unassembled WGS sequence"/>
</dbReference>
<dbReference type="EMBL" id="LJUO01000201">
    <property type="protein sequence ID" value="KPK67768.1"/>
    <property type="molecule type" value="Genomic_DNA"/>
</dbReference>
<reference evidence="2 3" key="1">
    <citation type="journal article" date="2015" name="Microbiome">
        <title>Genomic resolution of linkages in carbon, nitrogen, and sulfur cycling among widespread estuary sediment bacteria.</title>
        <authorList>
            <person name="Baker B.J."/>
            <person name="Lazar C.S."/>
            <person name="Teske A.P."/>
            <person name="Dick G.J."/>
        </authorList>
    </citation>
    <scope>NUCLEOTIDE SEQUENCE [LARGE SCALE GENOMIC DNA]</scope>
    <source>
        <strain evidence="2">SM23_60</strain>
    </source>
</reference>
<evidence type="ECO:0000313" key="2">
    <source>
        <dbReference type="EMBL" id="KPK67768.1"/>
    </source>
</evidence>
<dbReference type="InterPro" id="IPR001173">
    <property type="entry name" value="Glyco_trans_2-like"/>
</dbReference>
<dbReference type="InterPro" id="IPR050256">
    <property type="entry name" value="Glycosyltransferase_2"/>
</dbReference>
<feature type="domain" description="Glycosyltransferase 2-like" evidence="1">
    <location>
        <begin position="4"/>
        <end position="120"/>
    </location>
</feature>
<name>A0A0S8G403_UNCW3</name>
<dbReference type="SUPFAM" id="SSF53448">
    <property type="entry name" value="Nucleotide-diphospho-sugar transferases"/>
    <property type="match status" value="1"/>
</dbReference>
<gene>
    <name evidence="2" type="ORF">AMJ87_12880</name>
</gene>
<evidence type="ECO:0000313" key="3">
    <source>
        <dbReference type="Proteomes" id="UP000051096"/>
    </source>
</evidence>
<dbReference type="AlphaFoldDB" id="A0A0S8G403"/>
<dbReference type="PANTHER" id="PTHR48090:SF7">
    <property type="entry name" value="RFBJ PROTEIN"/>
    <property type="match status" value="1"/>
</dbReference>
<dbReference type="PANTHER" id="PTHR48090">
    <property type="entry name" value="UNDECAPRENYL-PHOSPHATE 4-DEOXY-4-FORMAMIDO-L-ARABINOSE TRANSFERASE-RELATED"/>
    <property type="match status" value="1"/>
</dbReference>